<dbReference type="PANTHER" id="PTHR10996">
    <property type="entry name" value="2-HYDROXYACID DEHYDROGENASE-RELATED"/>
    <property type="match status" value="1"/>
</dbReference>
<protein>
    <recommendedName>
        <fullName evidence="7">D-isomer specific 2-hydroxyacid dehydrogenase NAD-binding domain-containing protein</fullName>
    </recommendedName>
</protein>
<gene>
    <name evidence="5" type="ORF">GGP41_006488</name>
</gene>
<dbReference type="FunFam" id="3.40.50.720:FF:000526">
    <property type="entry name" value="D-mandelate dehydrogenase, putative"/>
    <property type="match status" value="1"/>
</dbReference>
<dbReference type="SUPFAM" id="SSF51735">
    <property type="entry name" value="NAD(P)-binding Rossmann-fold domains"/>
    <property type="match status" value="1"/>
</dbReference>
<dbReference type="GO" id="GO:0005829">
    <property type="term" value="C:cytosol"/>
    <property type="evidence" value="ECO:0007669"/>
    <property type="project" value="TreeGrafter"/>
</dbReference>
<accession>A0A8H5ZQB0</accession>
<name>A0A8H5ZQB0_COCSA</name>
<dbReference type="PROSITE" id="PS00671">
    <property type="entry name" value="D_2_HYDROXYACID_DH_3"/>
    <property type="match status" value="1"/>
</dbReference>
<dbReference type="Proteomes" id="UP000624244">
    <property type="component" value="Unassembled WGS sequence"/>
</dbReference>
<evidence type="ECO:0000256" key="1">
    <source>
        <dbReference type="ARBA" id="ARBA00023002"/>
    </source>
</evidence>
<proteinExistence type="inferred from homology"/>
<dbReference type="AlphaFoldDB" id="A0A8H5ZQB0"/>
<evidence type="ECO:0000259" key="3">
    <source>
        <dbReference type="Pfam" id="PF00389"/>
    </source>
</evidence>
<keyword evidence="1 2" id="KW-0560">Oxidoreductase</keyword>
<dbReference type="InterPro" id="IPR006139">
    <property type="entry name" value="D-isomer_2_OHA_DH_cat_dom"/>
</dbReference>
<comment type="caution">
    <text evidence="5">The sequence shown here is derived from an EMBL/GenBank/DDBJ whole genome shotgun (WGS) entry which is preliminary data.</text>
</comment>
<evidence type="ECO:0000256" key="2">
    <source>
        <dbReference type="RuleBase" id="RU003719"/>
    </source>
</evidence>
<comment type="similarity">
    <text evidence="2">Belongs to the D-isomer specific 2-hydroxyacid dehydrogenase family.</text>
</comment>
<feature type="domain" description="D-isomer specific 2-hydroxyacid dehydrogenase catalytic" evidence="3">
    <location>
        <begin position="98"/>
        <end position="333"/>
    </location>
</feature>
<dbReference type="Pfam" id="PF00389">
    <property type="entry name" value="2-Hacid_dh"/>
    <property type="match status" value="1"/>
</dbReference>
<reference evidence="5" key="1">
    <citation type="submission" date="2019-11" db="EMBL/GenBank/DDBJ databases">
        <title>Bipolaris sorokiniana Genome sequencing.</title>
        <authorList>
            <person name="Wang H."/>
        </authorList>
    </citation>
    <scope>NUCLEOTIDE SEQUENCE</scope>
</reference>
<dbReference type="Gene3D" id="3.40.50.720">
    <property type="entry name" value="NAD(P)-binding Rossmann-like Domain"/>
    <property type="match status" value="2"/>
</dbReference>
<dbReference type="InterPro" id="IPR006140">
    <property type="entry name" value="D-isomer_DH_NAD-bd"/>
</dbReference>
<dbReference type="PANTHER" id="PTHR10996:SF281">
    <property type="entry name" value="D-ISOMER SPECIFIC 2-HYDROXYACID DEHYDROGENASE NAD-BINDING DOMAIN-CONTAINING PROTEIN-RELATED"/>
    <property type="match status" value="1"/>
</dbReference>
<dbReference type="GO" id="GO:0051287">
    <property type="term" value="F:NAD binding"/>
    <property type="evidence" value="ECO:0007669"/>
    <property type="project" value="InterPro"/>
</dbReference>
<dbReference type="EMBL" id="WNKQ01000001">
    <property type="protein sequence ID" value="KAF5853687.1"/>
    <property type="molecule type" value="Genomic_DNA"/>
</dbReference>
<organism evidence="5 6">
    <name type="scientific">Cochliobolus sativus</name>
    <name type="common">Common root rot and spot blotch fungus</name>
    <name type="synonym">Bipolaris sorokiniana</name>
    <dbReference type="NCBI Taxonomy" id="45130"/>
    <lineage>
        <taxon>Eukaryota</taxon>
        <taxon>Fungi</taxon>
        <taxon>Dikarya</taxon>
        <taxon>Ascomycota</taxon>
        <taxon>Pezizomycotina</taxon>
        <taxon>Dothideomycetes</taxon>
        <taxon>Pleosporomycetidae</taxon>
        <taxon>Pleosporales</taxon>
        <taxon>Pleosporineae</taxon>
        <taxon>Pleosporaceae</taxon>
        <taxon>Bipolaris</taxon>
    </lineage>
</organism>
<evidence type="ECO:0000259" key="4">
    <source>
        <dbReference type="Pfam" id="PF02826"/>
    </source>
</evidence>
<dbReference type="SUPFAM" id="SSF52283">
    <property type="entry name" value="Formate/glycerate dehydrogenase catalytic domain-like"/>
    <property type="match status" value="1"/>
</dbReference>
<feature type="domain" description="D-isomer specific 2-hydroxyacid dehydrogenase NAD-binding" evidence="4">
    <location>
        <begin position="166"/>
        <end position="332"/>
    </location>
</feature>
<dbReference type="InterPro" id="IPR036291">
    <property type="entry name" value="NAD(P)-bd_dom_sf"/>
</dbReference>
<dbReference type="Pfam" id="PF02826">
    <property type="entry name" value="2-Hacid_dh_C"/>
    <property type="match status" value="1"/>
</dbReference>
<dbReference type="InterPro" id="IPR050223">
    <property type="entry name" value="D-isomer_2-hydroxyacid_DH"/>
</dbReference>
<dbReference type="GO" id="GO:0030267">
    <property type="term" value="F:glyoxylate reductase (NADPH) activity"/>
    <property type="evidence" value="ECO:0007669"/>
    <property type="project" value="TreeGrafter"/>
</dbReference>
<evidence type="ECO:0000313" key="6">
    <source>
        <dbReference type="Proteomes" id="UP000624244"/>
    </source>
</evidence>
<dbReference type="CDD" id="cd12168">
    <property type="entry name" value="Mand_dh_like"/>
    <property type="match status" value="1"/>
</dbReference>
<dbReference type="InterPro" id="IPR029753">
    <property type="entry name" value="D-isomer_DH_CS"/>
</dbReference>
<evidence type="ECO:0000313" key="5">
    <source>
        <dbReference type="EMBL" id="KAF5853687.1"/>
    </source>
</evidence>
<dbReference type="GO" id="GO:0016618">
    <property type="term" value="F:hydroxypyruvate reductase [NAD(P)H] activity"/>
    <property type="evidence" value="ECO:0007669"/>
    <property type="project" value="TreeGrafter"/>
</dbReference>
<evidence type="ECO:0008006" key="7">
    <source>
        <dbReference type="Google" id="ProtNLM"/>
    </source>
</evidence>
<sequence length="373" mass="41230">MIIGEEEEGSFCTNAMVLETRDAGGVVVAAKPTILHLGDDIRWNHSLYDELQAKFHVVRTYSMGREEFKQALRERRWGDFVGMYRPFWNTGGEMGNWDEDLVSLLPSSCKIYASAGAGFDWVDTRSLASHGTIYCNAASACTESVADAAMVLILSCYRAITWSFLAARSLSEDQFHDANRNIAAVTHNPNHSVLGIIGLGRIGMRIAEKATRAFEMRIAYYDVVRQDEEREKSVGATYCATLDELLGMADCVVLATPFEGEVLLSTPQFNQFKHGARLVNIARGKLVDEEALNKALDEGRVGAAGLDVHADEPRVNPRLAVRNNVMVLSHTAGASVESHIGFERLGMENLLGWLREGEKGCVSAVNLQWLKRE</sequence>